<dbReference type="Gene3D" id="3.40.50.1820">
    <property type="entry name" value="alpha/beta hydrolase"/>
    <property type="match status" value="1"/>
</dbReference>
<feature type="domain" description="Alpha/beta hydrolase fold-3" evidence="2">
    <location>
        <begin position="64"/>
        <end position="194"/>
    </location>
</feature>
<dbReference type="Pfam" id="PF07859">
    <property type="entry name" value="Abhydrolase_3"/>
    <property type="match status" value="1"/>
</dbReference>
<sequence length="262" mass="28190">MQLDDAYANSAHIPDGESYYARWEAAADAFRVRHPLSELDVPYGAQKRQTFDVFHPDRLAKGTVVFVHGGYWKAGSPAMFSHVAQGAVDAGYSVAMLGYSLAPDARIGAITQEVAAGLTAIAARTSGPLHLVGHSAGGHLVARMGCADVVDRFGADWIGRVARIMPISPLGDLAPLMQTSMNADLQLDEDEVTTESPVRHDAPKVPVHVWVGGAERPAFLDQAQRLAATWGCDITIDPERHHFDVIEGLEDARSPLLTALFS</sequence>
<dbReference type="AlphaFoldDB" id="A0A1Y5T8K0"/>
<keyword evidence="1 3" id="KW-0378">Hydrolase</keyword>
<organism evidence="3 4">
    <name type="scientific">Pseudooctadecabacter jejudonensis</name>
    <dbReference type="NCBI Taxonomy" id="1391910"/>
    <lineage>
        <taxon>Bacteria</taxon>
        <taxon>Pseudomonadati</taxon>
        <taxon>Pseudomonadota</taxon>
        <taxon>Alphaproteobacteria</taxon>
        <taxon>Rhodobacterales</taxon>
        <taxon>Paracoccaceae</taxon>
        <taxon>Pseudooctadecabacter</taxon>
    </lineage>
</organism>
<evidence type="ECO:0000259" key="2">
    <source>
        <dbReference type="Pfam" id="PF07859"/>
    </source>
</evidence>
<evidence type="ECO:0000313" key="4">
    <source>
        <dbReference type="Proteomes" id="UP000193623"/>
    </source>
</evidence>
<evidence type="ECO:0000256" key="1">
    <source>
        <dbReference type="ARBA" id="ARBA00022801"/>
    </source>
</evidence>
<dbReference type="InterPro" id="IPR050300">
    <property type="entry name" value="GDXG_lipolytic_enzyme"/>
</dbReference>
<keyword evidence="4" id="KW-1185">Reference proteome</keyword>
<dbReference type="InterPro" id="IPR029058">
    <property type="entry name" value="AB_hydrolase_fold"/>
</dbReference>
<reference evidence="3 4" key="1">
    <citation type="submission" date="2017-03" db="EMBL/GenBank/DDBJ databases">
        <authorList>
            <person name="Afonso C.L."/>
            <person name="Miller P.J."/>
            <person name="Scott M.A."/>
            <person name="Spackman E."/>
            <person name="Goraichik I."/>
            <person name="Dimitrov K.M."/>
            <person name="Suarez D.L."/>
            <person name="Swayne D.E."/>
        </authorList>
    </citation>
    <scope>NUCLEOTIDE SEQUENCE [LARGE SCALE GENOMIC DNA]</scope>
    <source>
        <strain evidence="3 4">CECT 8397</strain>
    </source>
</reference>
<name>A0A1Y5T8K0_9RHOB</name>
<evidence type="ECO:0000313" key="3">
    <source>
        <dbReference type="EMBL" id="SLN56221.1"/>
    </source>
</evidence>
<dbReference type="Proteomes" id="UP000193623">
    <property type="component" value="Unassembled WGS sequence"/>
</dbReference>
<accession>A0A1Y5T8K0</accession>
<dbReference type="GO" id="GO:0016787">
    <property type="term" value="F:hydrolase activity"/>
    <property type="evidence" value="ECO:0007669"/>
    <property type="project" value="UniProtKB-KW"/>
</dbReference>
<protein>
    <submittedName>
        <fullName evidence="3">Alpha/beta hydrolase fold protein</fullName>
    </submittedName>
</protein>
<dbReference type="PANTHER" id="PTHR48081">
    <property type="entry name" value="AB HYDROLASE SUPERFAMILY PROTEIN C4A8.06C"/>
    <property type="match status" value="1"/>
</dbReference>
<dbReference type="EMBL" id="FWFT01000005">
    <property type="protein sequence ID" value="SLN56221.1"/>
    <property type="molecule type" value="Genomic_DNA"/>
</dbReference>
<dbReference type="PANTHER" id="PTHR48081:SF33">
    <property type="entry name" value="KYNURENINE FORMAMIDASE"/>
    <property type="match status" value="1"/>
</dbReference>
<gene>
    <name evidence="3" type="ORF">PSJ8397_02978</name>
</gene>
<dbReference type="SUPFAM" id="SSF53474">
    <property type="entry name" value="alpha/beta-Hydrolases"/>
    <property type="match status" value="1"/>
</dbReference>
<dbReference type="OrthoDB" id="9771666at2"/>
<proteinExistence type="predicted"/>
<dbReference type="RefSeq" id="WP_085865358.1">
    <property type="nucleotide sequence ID" value="NZ_FWFT01000005.1"/>
</dbReference>
<dbReference type="InterPro" id="IPR013094">
    <property type="entry name" value="AB_hydrolase_3"/>
</dbReference>